<organism evidence="10 11">
    <name type="scientific">Coptotermes formosanus</name>
    <name type="common">Formosan subterranean termite</name>
    <dbReference type="NCBI Taxonomy" id="36987"/>
    <lineage>
        <taxon>Eukaryota</taxon>
        <taxon>Metazoa</taxon>
        <taxon>Ecdysozoa</taxon>
        <taxon>Arthropoda</taxon>
        <taxon>Hexapoda</taxon>
        <taxon>Insecta</taxon>
        <taxon>Pterygota</taxon>
        <taxon>Neoptera</taxon>
        <taxon>Polyneoptera</taxon>
        <taxon>Dictyoptera</taxon>
        <taxon>Blattodea</taxon>
        <taxon>Blattoidea</taxon>
        <taxon>Termitoidae</taxon>
        <taxon>Rhinotermitidae</taxon>
        <taxon>Coptotermes</taxon>
    </lineage>
</organism>
<dbReference type="GO" id="GO:0005524">
    <property type="term" value="F:ATP binding"/>
    <property type="evidence" value="ECO:0007669"/>
    <property type="project" value="InterPro"/>
</dbReference>
<evidence type="ECO:0000256" key="5">
    <source>
        <dbReference type="ARBA" id="ARBA00023136"/>
    </source>
</evidence>
<name>A0A6L2QAL1_COPFO</name>
<keyword evidence="3" id="KW-0812">Transmembrane</keyword>
<dbReference type="Gene3D" id="3.40.50.300">
    <property type="entry name" value="P-loop containing nucleotide triphosphate hydrolases"/>
    <property type="match status" value="1"/>
</dbReference>
<accession>A0A6L2QAL1</accession>
<dbReference type="AlphaFoldDB" id="A0A6L2QAL1"/>
<feature type="non-terminal residue" evidence="10">
    <location>
        <position position="1"/>
    </location>
</feature>
<dbReference type="OrthoDB" id="6500128at2759"/>
<dbReference type="InterPro" id="IPR003439">
    <property type="entry name" value="ABC_transporter-like_ATP-bd"/>
</dbReference>
<dbReference type="GO" id="GO:0005743">
    <property type="term" value="C:mitochondrial inner membrane"/>
    <property type="evidence" value="ECO:0007669"/>
    <property type="project" value="TreeGrafter"/>
</dbReference>
<dbReference type="EMBL" id="BLKM01002533">
    <property type="protein sequence ID" value="GFG40732.1"/>
    <property type="molecule type" value="Genomic_DNA"/>
</dbReference>
<dbReference type="InterPro" id="IPR036640">
    <property type="entry name" value="ABC1_TM_sf"/>
</dbReference>
<evidence type="ECO:0000259" key="9">
    <source>
        <dbReference type="Pfam" id="PF00005"/>
    </source>
</evidence>
<dbReference type="InParanoid" id="A0A6L2QAL1"/>
<feature type="domain" description="ABC transporter" evidence="9">
    <location>
        <begin position="77"/>
        <end position="192"/>
    </location>
</feature>
<dbReference type="PANTHER" id="PTHR24221">
    <property type="entry name" value="ATP-BINDING CASSETTE SUB-FAMILY B"/>
    <property type="match status" value="1"/>
</dbReference>
<dbReference type="SUPFAM" id="SSF90123">
    <property type="entry name" value="ABC transporter transmembrane region"/>
    <property type="match status" value="1"/>
</dbReference>
<evidence type="ECO:0000256" key="2">
    <source>
        <dbReference type="ARBA" id="ARBA00022448"/>
    </source>
</evidence>
<comment type="catalytic activity">
    <reaction evidence="8">
        <text>(glutathione)4[2Fe(III)-2S] cluster(in) + ATP + H2O = (glutathione)4[2Fe(III)-2S] cluster(out) + ADP + phosphate + H(+)</text>
        <dbReference type="Rhea" id="RHEA:67028"/>
        <dbReference type="ChEBI" id="CHEBI:15377"/>
        <dbReference type="ChEBI" id="CHEBI:15378"/>
        <dbReference type="ChEBI" id="CHEBI:30616"/>
        <dbReference type="ChEBI" id="CHEBI:43474"/>
        <dbReference type="ChEBI" id="CHEBI:167627"/>
        <dbReference type="ChEBI" id="CHEBI:456216"/>
    </reaction>
    <physiologicalReaction direction="left-to-right" evidence="8">
        <dbReference type="Rhea" id="RHEA:67029"/>
    </physiologicalReaction>
</comment>
<comment type="subcellular location">
    <subcellularLocation>
        <location evidence="1">Membrane</location>
        <topology evidence="1">Multi-pass membrane protein</topology>
    </subcellularLocation>
</comment>
<dbReference type="Gene3D" id="1.20.1560.10">
    <property type="entry name" value="ABC transporter type 1, transmembrane domain"/>
    <property type="match status" value="1"/>
</dbReference>
<dbReference type="PANTHER" id="PTHR24221:SF402">
    <property type="entry name" value="IRON-SULFUR CLUSTERS TRANSPORTER ABCB7, MITOCHONDRIAL"/>
    <property type="match status" value="1"/>
</dbReference>
<gene>
    <name evidence="10" type="ORF">Cfor_12904</name>
</gene>
<dbReference type="GO" id="GO:0006879">
    <property type="term" value="P:intracellular iron ion homeostasis"/>
    <property type="evidence" value="ECO:0007669"/>
    <property type="project" value="TreeGrafter"/>
</dbReference>
<dbReference type="Pfam" id="PF00005">
    <property type="entry name" value="ABC_tran"/>
    <property type="match status" value="1"/>
</dbReference>
<dbReference type="GO" id="GO:0016887">
    <property type="term" value="F:ATP hydrolysis activity"/>
    <property type="evidence" value="ECO:0007669"/>
    <property type="project" value="InterPro"/>
</dbReference>
<feature type="non-terminal residue" evidence="10">
    <location>
        <position position="200"/>
    </location>
</feature>
<dbReference type="Proteomes" id="UP000502823">
    <property type="component" value="Unassembled WGS sequence"/>
</dbReference>
<evidence type="ECO:0000256" key="1">
    <source>
        <dbReference type="ARBA" id="ARBA00004141"/>
    </source>
</evidence>
<dbReference type="SUPFAM" id="SSF52540">
    <property type="entry name" value="P-loop containing nucleoside triphosphate hydrolases"/>
    <property type="match status" value="1"/>
</dbReference>
<keyword evidence="5" id="KW-0472">Membrane</keyword>
<evidence type="ECO:0000256" key="8">
    <source>
        <dbReference type="ARBA" id="ARBA00048046"/>
    </source>
</evidence>
<evidence type="ECO:0000256" key="4">
    <source>
        <dbReference type="ARBA" id="ARBA00022989"/>
    </source>
</evidence>
<evidence type="ECO:0000256" key="3">
    <source>
        <dbReference type="ARBA" id="ARBA00022692"/>
    </source>
</evidence>
<keyword evidence="11" id="KW-1185">Reference proteome</keyword>
<evidence type="ECO:0000313" key="10">
    <source>
        <dbReference type="EMBL" id="GFG40732.1"/>
    </source>
</evidence>
<keyword evidence="2" id="KW-0813">Transport</keyword>
<evidence type="ECO:0000256" key="6">
    <source>
        <dbReference type="ARBA" id="ARBA00041016"/>
    </source>
</evidence>
<reference evidence="11" key="1">
    <citation type="submission" date="2020-01" db="EMBL/GenBank/DDBJ databases">
        <title>Draft genome sequence of the Termite Coptotermes fromosanus.</title>
        <authorList>
            <person name="Itakura S."/>
            <person name="Yosikawa Y."/>
            <person name="Umezawa K."/>
        </authorList>
    </citation>
    <scope>NUCLEOTIDE SEQUENCE [LARGE SCALE GENOMIC DNA]</scope>
</reference>
<proteinExistence type="predicted"/>
<comment type="caution">
    <text evidence="10">The sequence shown here is derived from an EMBL/GenBank/DDBJ whole genome shotgun (WGS) entry which is preliminary data.</text>
</comment>
<dbReference type="GO" id="GO:0042626">
    <property type="term" value="F:ATPase-coupled transmembrane transporter activity"/>
    <property type="evidence" value="ECO:0007669"/>
    <property type="project" value="TreeGrafter"/>
</dbReference>
<evidence type="ECO:0000256" key="7">
    <source>
        <dbReference type="ARBA" id="ARBA00042945"/>
    </source>
</evidence>
<dbReference type="InterPro" id="IPR027417">
    <property type="entry name" value="P-loop_NTPase"/>
</dbReference>
<evidence type="ECO:0000313" key="11">
    <source>
        <dbReference type="Proteomes" id="UP000502823"/>
    </source>
</evidence>
<keyword evidence="4" id="KW-1133">Transmembrane helix</keyword>
<protein>
    <recommendedName>
        <fullName evidence="6">Iron-sulfur clusters transporter ABCB7, mitochondrial</fullName>
    </recommendedName>
    <alternativeName>
        <fullName evidence="7">ATP-binding cassette sub-family B member 7, mitochondrial</fullName>
    </alternativeName>
</protein>
<sequence>NMTVGDLVMVNGLLFQLSVPLGFLGSVYREVRQALIDMQTMFTLMTMDTKIKNTFDAVPLSITPQTTTIIFRNVKFEYVAEGEILVGDQNINKVDLESLRRAIAIVPQDSVLFHDTILYNLHYGNLLKSEEDVYAAARMAELHDSIQQWPQGYQTPVGERGLKLSGGEKQRVAIARAILKGSPILVFDEATSSLDSITEH</sequence>
<dbReference type="InterPro" id="IPR039421">
    <property type="entry name" value="Type_1_exporter"/>
</dbReference>